<name>A0A927F9Y1_9BACT</name>
<reference evidence="5" key="1">
    <citation type="submission" date="2020-09" db="EMBL/GenBank/DDBJ databases">
        <title>Pelagicoccus enzymogenes sp. nov. with an EPS production, isolated from marine sediment.</title>
        <authorList>
            <person name="Feng X."/>
        </authorList>
    </citation>
    <scope>NUCLEOTIDE SEQUENCE</scope>
    <source>
        <strain evidence="5">NFK12</strain>
    </source>
</reference>
<dbReference type="Gene3D" id="1.20.1330.10">
    <property type="entry name" value="f41 fragment of flagellin, N-terminal domain"/>
    <property type="match status" value="1"/>
</dbReference>
<dbReference type="GO" id="GO:0005198">
    <property type="term" value="F:structural molecule activity"/>
    <property type="evidence" value="ECO:0007669"/>
    <property type="project" value="InterPro"/>
</dbReference>
<dbReference type="SUPFAM" id="SSF64518">
    <property type="entry name" value="Phase 1 flagellin"/>
    <property type="match status" value="1"/>
</dbReference>
<dbReference type="GO" id="GO:0009288">
    <property type="term" value="C:bacterial-type flagellum"/>
    <property type="evidence" value="ECO:0007669"/>
    <property type="project" value="UniProtKB-SubCell"/>
</dbReference>
<dbReference type="Pfam" id="PF00700">
    <property type="entry name" value="Flagellin_C"/>
    <property type="match status" value="1"/>
</dbReference>
<keyword evidence="5" id="KW-0969">Cilium</keyword>
<dbReference type="InterPro" id="IPR001492">
    <property type="entry name" value="Flagellin"/>
</dbReference>
<evidence type="ECO:0000313" key="6">
    <source>
        <dbReference type="Proteomes" id="UP000622317"/>
    </source>
</evidence>
<organism evidence="5 6">
    <name type="scientific">Pelagicoccus enzymogenes</name>
    <dbReference type="NCBI Taxonomy" id="2773457"/>
    <lineage>
        <taxon>Bacteria</taxon>
        <taxon>Pseudomonadati</taxon>
        <taxon>Verrucomicrobiota</taxon>
        <taxon>Opitutia</taxon>
        <taxon>Puniceicoccales</taxon>
        <taxon>Pelagicoccaceae</taxon>
        <taxon>Pelagicoccus</taxon>
    </lineage>
</organism>
<keyword evidence="5" id="KW-0966">Cell projection</keyword>
<protein>
    <submittedName>
        <fullName evidence="5">Flagellin</fullName>
    </submittedName>
</protein>
<dbReference type="InterPro" id="IPR046358">
    <property type="entry name" value="Flagellin_C"/>
</dbReference>
<feature type="domain" description="Flagellin C-terminal" evidence="4">
    <location>
        <begin position="164"/>
        <end position="248"/>
    </location>
</feature>
<comment type="subcellular location">
    <subcellularLocation>
        <location evidence="1">Bacterial flagellum</location>
    </subcellularLocation>
</comment>
<dbReference type="PANTHER" id="PTHR42792:SF2">
    <property type="entry name" value="FLAGELLIN"/>
    <property type="match status" value="1"/>
</dbReference>
<dbReference type="PANTHER" id="PTHR42792">
    <property type="entry name" value="FLAGELLIN"/>
    <property type="match status" value="1"/>
</dbReference>
<keyword evidence="6" id="KW-1185">Reference proteome</keyword>
<dbReference type="EMBL" id="JACYFG010000022">
    <property type="protein sequence ID" value="MBD5779870.1"/>
    <property type="molecule type" value="Genomic_DNA"/>
</dbReference>
<accession>A0A927F9Y1</accession>
<evidence type="ECO:0000259" key="4">
    <source>
        <dbReference type="Pfam" id="PF00700"/>
    </source>
</evidence>
<dbReference type="AlphaFoldDB" id="A0A927F9Y1"/>
<evidence type="ECO:0000256" key="2">
    <source>
        <dbReference type="ARBA" id="ARBA00005709"/>
    </source>
</evidence>
<dbReference type="Proteomes" id="UP000622317">
    <property type="component" value="Unassembled WGS sequence"/>
</dbReference>
<gene>
    <name evidence="5" type="ORF">IEN85_10250</name>
</gene>
<keyword evidence="3" id="KW-0975">Bacterial flagellum</keyword>
<comment type="caution">
    <text evidence="5">The sequence shown here is derived from an EMBL/GenBank/DDBJ whole genome shotgun (WGS) entry which is preliminary data.</text>
</comment>
<sequence>MGCGRGFLRLGGNVGFHFTSDSPTGGLLIKIGDREAFSVVPGDTNRHKLEISFNSDYNVALFRLDSANGGPHRERIGYGSNGLPDLDGPITLTTFGDEDYELTIDSFYGTQYTGIYTPTSVSPASTTIINTTTTPGSETVTVTESTKTNFGNLADATDLDSVALDTVGGALEEVANFRADNGAKRSRFEFASKQLTTNETNLKEANSRIVDVDVAEESTQLARANILVQAGSAMLGQANASVQIALKLVA</sequence>
<comment type="similarity">
    <text evidence="2">Belongs to the bacterial flagellin family.</text>
</comment>
<evidence type="ECO:0000256" key="3">
    <source>
        <dbReference type="ARBA" id="ARBA00023143"/>
    </source>
</evidence>
<keyword evidence="5" id="KW-0282">Flagellum</keyword>
<evidence type="ECO:0000256" key="1">
    <source>
        <dbReference type="ARBA" id="ARBA00004365"/>
    </source>
</evidence>
<proteinExistence type="inferred from homology"/>
<evidence type="ECO:0000313" key="5">
    <source>
        <dbReference type="EMBL" id="MBD5779870.1"/>
    </source>
</evidence>